<dbReference type="PANTHER" id="PTHR43289">
    <property type="entry name" value="MITOGEN-ACTIVATED PROTEIN KINASE KINASE KINASE 20-RELATED"/>
    <property type="match status" value="1"/>
</dbReference>
<evidence type="ECO:0000256" key="2">
    <source>
        <dbReference type="ARBA" id="ARBA00022741"/>
    </source>
</evidence>
<dbReference type="PROSITE" id="PS00107">
    <property type="entry name" value="PROTEIN_KINASE_ATP"/>
    <property type="match status" value="1"/>
</dbReference>
<dbReference type="InterPro" id="IPR011009">
    <property type="entry name" value="Kinase-like_dom_sf"/>
</dbReference>
<evidence type="ECO:0000259" key="8">
    <source>
        <dbReference type="PROSITE" id="PS50011"/>
    </source>
</evidence>
<keyword evidence="7" id="KW-0472">Membrane</keyword>
<evidence type="ECO:0000256" key="5">
    <source>
        <dbReference type="PROSITE-ProRule" id="PRU10141"/>
    </source>
</evidence>
<accession>A0A517ZHQ0</accession>
<evidence type="ECO:0000256" key="1">
    <source>
        <dbReference type="ARBA" id="ARBA00022679"/>
    </source>
</evidence>
<dbReference type="PANTHER" id="PTHR43289:SF34">
    <property type="entry name" value="SERINE_THREONINE-PROTEIN KINASE YBDM-RELATED"/>
    <property type="match status" value="1"/>
</dbReference>
<dbReference type="Gene3D" id="3.30.200.20">
    <property type="entry name" value="Phosphorylase Kinase, domain 1"/>
    <property type="match status" value="1"/>
</dbReference>
<keyword evidence="4 5" id="KW-0067">ATP-binding</keyword>
<keyword evidence="7" id="KW-0812">Transmembrane</keyword>
<evidence type="ECO:0000256" key="6">
    <source>
        <dbReference type="SAM" id="Coils"/>
    </source>
</evidence>
<dbReference type="InterPro" id="IPR008271">
    <property type="entry name" value="Ser/Thr_kinase_AS"/>
</dbReference>
<sequence length="986" mass="110370">MNVKSRSHPHAETLPEESSGGEYLVYGLIAEQVEQFLNEGRSIDVSGIVKQYPHLERQIRDLIPSLAALHQIGPSEEDRETRSLGGFRNGRRTMLGDFALGREIGRGGMGVVYEAMQVSLGRRVALKVLPFAAVLDKRQLQRFKNEAQAAAALHHPHIVPVFAVGCERGVHYYAMQYIEGRDLSDAIVQLRHLCVGAATTADAETQALESSSAGGFDRGRKFYRTVAEIGVQAAEALEYAHQRGIVHRDIKPSNLMLDSEGEIWIADFGLAQIETDATLTGTGDLVGTLRYMSPEQISDRPTDVDHRCDIFALGATLYELATLQPLYTAETRAELLRERTQHDPVSPRTLEPSLPQDLETIILKAIAKHKQARYATAEDLAADLRRFLNNEPIAARPPNLLARVSTWSKRHQKWVAAAAILICGCFVFAAGLTLAPRRAHQARGGNETPPIVVDHVRPLEIKKPKRVEPNIPEPPAVAEDVAEPMPQLPESLRPVIAQIAGVLARLQQQPNIEEIQSEAPLAVDVAAGSDAQPAPQPIAPQFIVPDSTPPPPLDFRVESNQAAYVSLVKNILEEGLGQSGKSAVEAAEQYAVEARRLCDNDPRLDYALGLVNLKNFRPSEALKHFDAAKHRADYPYLPAEQAEILYLLSRKEYEPGLDRLAQLVKTLSDSPAAWPDTATRTNTAHWVGRVVAFLQGPGSGRKVDKALQRPGMDFRESLSAPYRPAYDAGQLMTQLTHQQLQTRVDEIRKNTQTAQLDKRNVKQEELADRREELAGQRNDIKRDAKQWKEWLEDQTSQADEKLNELEKEYITLEEQDKSLRRSIQSLQFEIQLYSQSGPDIGSGNARETNFGNGDVTRRRLFTLQDQMMRYHAQLHAVWRQASIVNRNAQTVMNERRAAERRYEKETGTFLEKNVKLEKWTKRLKRQEQRLKANPVVTSAELTDAERRLGILRSYVDLDWDELQQQILKTYQAAGSNVDSPAQTDAD</sequence>
<dbReference type="Pfam" id="PF00069">
    <property type="entry name" value="Pkinase"/>
    <property type="match status" value="1"/>
</dbReference>
<evidence type="ECO:0000313" key="9">
    <source>
        <dbReference type="EMBL" id="QDU42000.1"/>
    </source>
</evidence>
<keyword evidence="10" id="KW-1185">Reference proteome</keyword>
<dbReference type="PROSITE" id="PS50011">
    <property type="entry name" value="PROTEIN_KINASE_DOM"/>
    <property type="match status" value="1"/>
</dbReference>
<dbReference type="SUPFAM" id="SSF56112">
    <property type="entry name" value="Protein kinase-like (PK-like)"/>
    <property type="match status" value="1"/>
</dbReference>
<dbReference type="PROSITE" id="PS00108">
    <property type="entry name" value="PROTEIN_KINASE_ST"/>
    <property type="match status" value="1"/>
</dbReference>
<dbReference type="InterPro" id="IPR017441">
    <property type="entry name" value="Protein_kinase_ATP_BS"/>
</dbReference>
<dbReference type="Proteomes" id="UP000319383">
    <property type="component" value="Chromosome"/>
</dbReference>
<dbReference type="GO" id="GO:0005524">
    <property type="term" value="F:ATP binding"/>
    <property type="evidence" value="ECO:0007669"/>
    <property type="project" value="UniProtKB-UniRule"/>
</dbReference>
<dbReference type="RefSeq" id="WP_145374012.1">
    <property type="nucleotide sequence ID" value="NZ_CP036276.1"/>
</dbReference>
<dbReference type="GO" id="GO:0004674">
    <property type="term" value="F:protein serine/threonine kinase activity"/>
    <property type="evidence" value="ECO:0007669"/>
    <property type="project" value="UniProtKB-EC"/>
</dbReference>
<dbReference type="EMBL" id="CP036276">
    <property type="protein sequence ID" value="QDU42000.1"/>
    <property type="molecule type" value="Genomic_DNA"/>
</dbReference>
<evidence type="ECO:0000313" key="10">
    <source>
        <dbReference type="Proteomes" id="UP000319383"/>
    </source>
</evidence>
<dbReference type="KEGG" id="sdyn:Mal52_04550"/>
<gene>
    <name evidence="9" type="primary">prkC_1</name>
    <name evidence="9" type="ORF">Mal52_04550</name>
</gene>
<protein>
    <submittedName>
        <fullName evidence="9">Serine/threonine-protein kinase PrkC</fullName>
        <ecNumber evidence="9">2.7.11.1</ecNumber>
    </submittedName>
</protein>
<feature type="domain" description="Protein kinase" evidence="8">
    <location>
        <begin position="98"/>
        <end position="388"/>
    </location>
</feature>
<dbReference type="AlphaFoldDB" id="A0A517ZHQ0"/>
<name>A0A517ZHQ0_9PLAN</name>
<proteinExistence type="predicted"/>
<feature type="binding site" evidence="5">
    <location>
        <position position="127"/>
    </location>
    <ligand>
        <name>ATP</name>
        <dbReference type="ChEBI" id="CHEBI:30616"/>
    </ligand>
</feature>
<keyword evidence="3 9" id="KW-0418">Kinase</keyword>
<keyword evidence="2 5" id="KW-0547">Nucleotide-binding</keyword>
<dbReference type="SMART" id="SM00220">
    <property type="entry name" value="S_TKc"/>
    <property type="match status" value="1"/>
</dbReference>
<organism evidence="9 10">
    <name type="scientific">Symmachiella dynata</name>
    <dbReference type="NCBI Taxonomy" id="2527995"/>
    <lineage>
        <taxon>Bacteria</taxon>
        <taxon>Pseudomonadati</taxon>
        <taxon>Planctomycetota</taxon>
        <taxon>Planctomycetia</taxon>
        <taxon>Planctomycetales</taxon>
        <taxon>Planctomycetaceae</taxon>
        <taxon>Symmachiella</taxon>
    </lineage>
</organism>
<evidence type="ECO:0000256" key="7">
    <source>
        <dbReference type="SAM" id="Phobius"/>
    </source>
</evidence>
<evidence type="ECO:0000256" key="3">
    <source>
        <dbReference type="ARBA" id="ARBA00022777"/>
    </source>
</evidence>
<feature type="transmembrane region" description="Helical" evidence="7">
    <location>
        <begin position="414"/>
        <end position="435"/>
    </location>
</feature>
<evidence type="ECO:0000256" key="4">
    <source>
        <dbReference type="ARBA" id="ARBA00022840"/>
    </source>
</evidence>
<keyword evidence="1 9" id="KW-0808">Transferase</keyword>
<feature type="coiled-coil region" evidence="6">
    <location>
        <begin position="744"/>
        <end position="822"/>
    </location>
</feature>
<dbReference type="CDD" id="cd14014">
    <property type="entry name" value="STKc_PknB_like"/>
    <property type="match status" value="1"/>
</dbReference>
<keyword evidence="6" id="KW-0175">Coiled coil</keyword>
<dbReference type="Gene3D" id="1.10.510.10">
    <property type="entry name" value="Transferase(Phosphotransferase) domain 1"/>
    <property type="match status" value="1"/>
</dbReference>
<dbReference type="InterPro" id="IPR000719">
    <property type="entry name" value="Prot_kinase_dom"/>
</dbReference>
<dbReference type="EC" id="2.7.11.1" evidence="9"/>
<reference evidence="9 10" key="1">
    <citation type="submission" date="2019-02" db="EMBL/GenBank/DDBJ databases">
        <title>Deep-cultivation of Planctomycetes and their phenomic and genomic characterization uncovers novel biology.</title>
        <authorList>
            <person name="Wiegand S."/>
            <person name="Jogler M."/>
            <person name="Boedeker C."/>
            <person name="Pinto D."/>
            <person name="Vollmers J."/>
            <person name="Rivas-Marin E."/>
            <person name="Kohn T."/>
            <person name="Peeters S.H."/>
            <person name="Heuer A."/>
            <person name="Rast P."/>
            <person name="Oberbeckmann S."/>
            <person name="Bunk B."/>
            <person name="Jeske O."/>
            <person name="Meyerdierks A."/>
            <person name="Storesund J.E."/>
            <person name="Kallscheuer N."/>
            <person name="Luecker S."/>
            <person name="Lage O.M."/>
            <person name="Pohl T."/>
            <person name="Merkel B.J."/>
            <person name="Hornburger P."/>
            <person name="Mueller R.-W."/>
            <person name="Bruemmer F."/>
            <person name="Labrenz M."/>
            <person name="Spormann A.M."/>
            <person name="Op den Camp H."/>
            <person name="Overmann J."/>
            <person name="Amann R."/>
            <person name="Jetten M.S.M."/>
            <person name="Mascher T."/>
            <person name="Medema M.H."/>
            <person name="Devos D.P."/>
            <person name="Kaster A.-K."/>
            <person name="Ovreas L."/>
            <person name="Rohde M."/>
            <person name="Galperin M.Y."/>
            <person name="Jogler C."/>
        </authorList>
    </citation>
    <scope>NUCLEOTIDE SEQUENCE [LARGE SCALE GENOMIC DNA]</scope>
    <source>
        <strain evidence="9 10">Mal52</strain>
    </source>
</reference>
<keyword evidence="7" id="KW-1133">Transmembrane helix</keyword>